<comment type="similarity">
    <text evidence="1">Belongs to the SMP-30/CGR1 family.</text>
</comment>
<dbReference type="PANTHER" id="PTHR10907">
    <property type="entry name" value="REGUCALCIN"/>
    <property type="match status" value="1"/>
</dbReference>
<dbReference type="InterPro" id="IPR011042">
    <property type="entry name" value="6-blade_b-propeller_TolB-like"/>
</dbReference>
<dbReference type="Gene3D" id="2.120.10.30">
    <property type="entry name" value="TolB, C-terminal domain"/>
    <property type="match status" value="1"/>
</dbReference>
<dbReference type="GO" id="GO:0019853">
    <property type="term" value="P:L-ascorbic acid biosynthetic process"/>
    <property type="evidence" value="ECO:0007669"/>
    <property type="project" value="TreeGrafter"/>
</dbReference>
<dbReference type="GO" id="GO:0005509">
    <property type="term" value="F:calcium ion binding"/>
    <property type="evidence" value="ECO:0007669"/>
    <property type="project" value="TreeGrafter"/>
</dbReference>
<proteinExistence type="inferred from homology"/>
<gene>
    <name evidence="3" type="ORF">RDT67_17625</name>
</gene>
<evidence type="ECO:0000313" key="3">
    <source>
        <dbReference type="EMBL" id="MDQ9128249.1"/>
    </source>
</evidence>
<evidence type="ECO:0000259" key="2">
    <source>
        <dbReference type="Pfam" id="PF08450"/>
    </source>
</evidence>
<dbReference type="PANTHER" id="PTHR10907:SF47">
    <property type="entry name" value="REGUCALCIN"/>
    <property type="match status" value="1"/>
</dbReference>
<organism evidence="3 4">
    <name type="scientific">Serratia fonticola</name>
    <dbReference type="NCBI Taxonomy" id="47917"/>
    <lineage>
        <taxon>Bacteria</taxon>
        <taxon>Pseudomonadati</taxon>
        <taxon>Pseudomonadota</taxon>
        <taxon>Gammaproteobacteria</taxon>
        <taxon>Enterobacterales</taxon>
        <taxon>Yersiniaceae</taxon>
        <taxon>Serratia</taxon>
    </lineage>
</organism>
<comment type="caution">
    <text evidence="3">The sequence shown here is derived from an EMBL/GenBank/DDBJ whole genome shotgun (WGS) entry which is preliminary data.</text>
</comment>
<accession>A0AAJ1YDV6</accession>
<evidence type="ECO:0000256" key="1">
    <source>
        <dbReference type="ARBA" id="ARBA00008853"/>
    </source>
</evidence>
<dbReference type="AlphaFoldDB" id="A0AAJ1YDV6"/>
<evidence type="ECO:0000313" key="4">
    <source>
        <dbReference type="Proteomes" id="UP001224622"/>
    </source>
</evidence>
<dbReference type="EMBL" id="JAVIGA010000020">
    <property type="protein sequence ID" value="MDQ9128249.1"/>
    <property type="molecule type" value="Genomic_DNA"/>
</dbReference>
<dbReference type="SUPFAM" id="SSF63829">
    <property type="entry name" value="Calcium-dependent phosphotriesterase"/>
    <property type="match status" value="1"/>
</dbReference>
<dbReference type="Pfam" id="PF08450">
    <property type="entry name" value="SGL"/>
    <property type="match status" value="1"/>
</dbReference>
<dbReference type="RefSeq" id="WP_309047926.1">
    <property type="nucleotide sequence ID" value="NZ_JAVIGA010000020.1"/>
</dbReference>
<dbReference type="Proteomes" id="UP001224622">
    <property type="component" value="Unassembled WGS sequence"/>
</dbReference>
<feature type="domain" description="SMP-30/Gluconolactonase/LRE-like region" evidence="2">
    <location>
        <begin position="10"/>
        <end position="59"/>
    </location>
</feature>
<dbReference type="InterPro" id="IPR013658">
    <property type="entry name" value="SGL"/>
</dbReference>
<name>A0AAJ1YDV6_SERFO</name>
<protein>
    <submittedName>
        <fullName evidence="3">SMP-30/gluconolactonase/LRE family protein</fullName>
    </submittedName>
</protein>
<reference evidence="3" key="1">
    <citation type="submission" date="2023-08" db="EMBL/GenBank/DDBJ databases">
        <title>The Comparative Genomic Analysis of Yersiniaceae from Polar Regions.</title>
        <authorList>
            <person name="Goncharov A."/>
            <person name="Aslanov B."/>
            <person name="Kolodzhieva V."/>
            <person name="Azarov D."/>
            <person name="Mochov A."/>
            <person name="Lebedeva E."/>
        </authorList>
    </citation>
    <scope>NUCLEOTIDE SEQUENCE</scope>
    <source>
        <strain evidence="3">Vf</strain>
    </source>
</reference>
<dbReference type="GO" id="GO:0004341">
    <property type="term" value="F:gluconolactonase activity"/>
    <property type="evidence" value="ECO:0007669"/>
    <property type="project" value="TreeGrafter"/>
</dbReference>
<sequence>MTANDISLVLMVCMFNGGCLLRYDRNGSLGECVAMPVPRPTSCCFGEEGLETLFITTARFAMTPSELAEYPDSGDLFAIRPAIAGVPRHLFKECKMGR</sequence>